<dbReference type="Pfam" id="PF00128">
    <property type="entry name" value="Alpha-amylase"/>
    <property type="match status" value="1"/>
</dbReference>
<dbReference type="InterPro" id="IPR006047">
    <property type="entry name" value="GH13_cat_dom"/>
</dbReference>
<dbReference type="AlphaFoldDB" id="A0A517QX61"/>
<dbReference type="CDD" id="cd11326">
    <property type="entry name" value="AmyAc_Glg_debranch"/>
    <property type="match status" value="1"/>
</dbReference>
<evidence type="ECO:0000256" key="2">
    <source>
        <dbReference type="SAM" id="MobiDB-lite"/>
    </source>
</evidence>
<dbReference type="SUPFAM" id="SSF51445">
    <property type="entry name" value="(Trans)glycosidases"/>
    <property type="match status" value="1"/>
</dbReference>
<reference evidence="4 5" key="1">
    <citation type="submission" date="2019-02" db="EMBL/GenBank/DDBJ databases">
        <title>Deep-cultivation of Planctomycetes and their phenomic and genomic characterization uncovers novel biology.</title>
        <authorList>
            <person name="Wiegand S."/>
            <person name="Jogler M."/>
            <person name="Boedeker C."/>
            <person name="Pinto D."/>
            <person name="Vollmers J."/>
            <person name="Rivas-Marin E."/>
            <person name="Kohn T."/>
            <person name="Peeters S.H."/>
            <person name="Heuer A."/>
            <person name="Rast P."/>
            <person name="Oberbeckmann S."/>
            <person name="Bunk B."/>
            <person name="Jeske O."/>
            <person name="Meyerdierks A."/>
            <person name="Storesund J.E."/>
            <person name="Kallscheuer N."/>
            <person name="Luecker S."/>
            <person name="Lage O.M."/>
            <person name="Pohl T."/>
            <person name="Merkel B.J."/>
            <person name="Hornburger P."/>
            <person name="Mueller R.-W."/>
            <person name="Bruemmer F."/>
            <person name="Labrenz M."/>
            <person name="Spormann A.M."/>
            <person name="Op den Camp H."/>
            <person name="Overmann J."/>
            <person name="Amann R."/>
            <person name="Jetten M.S.M."/>
            <person name="Mascher T."/>
            <person name="Medema M.H."/>
            <person name="Devos D.P."/>
            <person name="Kaster A.-K."/>
            <person name="Ovreas L."/>
            <person name="Rohde M."/>
            <person name="Galperin M.Y."/>
            <person name="Jogler C."/>
        </authorList>
    </citation>
    <scope>NUCLEOTIDE SEQUENCE [LARGE SCALE GENOMIC DNA]</scope>
    <source>
        <strain evidence="4 5">Pan189</strain>
    </source>
</reference>
<dbReference type="GO" id="GO:0004553">
    <property type="term" value="F:hydrolase activity, hydrolyzing O-glycosyl compounds"/>
    <property type="evidence" value="ECO:0007669"/>
    <property type="project" value="InterPro"/>
</dbReference>
<organism evidence="4 5">
    <name type="scientific">Stratiformator vulcanicus</name>
    <dbReference type="NCBI Taxonomy" id="2527980"/>
    <lineage>
        <taxon>Bacteria</taxon>
        <taxon>Pseudomonadati</taxon>
        <taxon>Planctomycetota</taxon>
        <taxon>Planctomycetia</taxon>
        <taxon>Planctomycetales</taxon>
        <taxon>Planctomycetaceae</taxon>
        <taxon>Stratiformator</taxon>
    </lineage>
</organism>
<dbReference type="Gene3D" id="2.60.40.10">
    <property type="entry name" value="Immunoglobulins"/>
    <property type="match status" value="1"/>
</dbReference>
<gene>
    <name evidence="4" type="primary">glgX</name>
    <name evidence="4" type="ORF">Pan189_05150</name>
</gene>
<dbReference type="InterPro" id="IPR004193">
    <property type="entry name" value="Glyco_hydro_13_N"/>
</dbReference>
<dbReference type="PANTHER" id="PTHR43002">
    <property type="entry name" value="GLYCOGEN DEBRANCHING ENZYME"/>
    <property type="match status" value="1"/>
</dbReference>
<feature type="domain" description="Glycosyl hydrolase family 13 catalytic" evidence="3">
    <location>
        <begin position="163"/>
        <end position="573"/>
    </location>
</feature>
<dbReference type="Gene3D" id="3.20.20.80">
    <property type="entry name" value="Glycosidases"/>
    <property type="match status" value="1"/>
</dbReference>
<dbReference type="Pfam" id="PF02922">
    <property type="entry name" value="CBM_48"/>
    <property type="match status" value="1"/>
</dbReference>
<dbReference type="RefSeq" id="WP_145362384.1">
    <property type="nucleotide sequence ID" value="NZ_CP036268.1"/>
</dbReference>
<evidence type="ECO:0000259" key="3">
    <source>
        <dbReference type="SMART" id="SM00642"/>
    </source>
</evidence>
<keyword evidence="4" id="KW-0326">Glycosidase</keyword>
<dbReference type="EMBL" id="CP036268">
    <property type="protein sequence ID" value="QDT36160.1"/>
    <property type="molecule type" value="Genomic_DNA"/>
</dbReference>
<accession>A0A517QX61</accession>
<dbReference type="KEGG" id="svp:Pan189_05150"/>
<feature type="compositionally biased region" description="Acidic residues" evidence="2">
    <location>
        <begin position="706"/>
        <end position="718"/>
    </location>
</feature>
<dbReference type="InterPro" id="IPR044505">
    <property type="entry name" value="GlgX_Isoamylase_N_E_set"/>
</dbReference>
<proteinExistence type="inferred from homology"/>
<dbReference type="CDD" id="cd02856">
    <property type="entry name" value="E_set_GDE_Isoamylase_N"/>
    <property type="match status" value="1"/>
</dbReference>
<keyword evidence="4" id="KW-0378">Hydrolase</keyword>
<dbReference type="SUPFAM" id="SSF81296">
    <property type="entry name" value="E set domains"/>
    <property type="match status" value="1"/>
</dbReference>
<dbReference type="EC" id="3.2.1.-" evidence="4"/>
<dbReference type="OrthoDB" id="226102at2"/>
<protein>
    <submittedName>
        <fullName evidence="4">Glycogen debranching enzyme</fullName>
        <ecNumber evidence="4">3.2.1.-</ecNumber>
    </submittedName>
</protein>
<keyword evidence="5" id="KW-1185">Reference proteome</keyword>
<dbReference type="InterPro" id="IPR014756">
    <property type="entry name" value="Ig_E-set"/>
</dbReference>
<dbReference type="SMART" id="SM00642">
    <property type="entry name" value="Aamy"/>
    <property type="match status" value="1"/>
</dbReference>
<evidence type="ECO:0000256" key="1">
    <source>
        <dbReference type="ARBA" id="ARBA00008061"/>
    </source>
</evidence>
<sequence>MNPWIAEEGTLDPPGVYWDEAAQAWNFTLYSRQAQSLTLLLYGDESHSTPLLEFEFDLFKNRSGPVWHCRIPKASAPGARFYAYRASGPIEGIDVWHAFDEKKLLLDPYAKAVYFPPQFNRSSACRPGDNAGKAALGVIDADREFDWQGDQPIQHGHDLVVYEMHVRGFTRNPNSGVAAPNRGKFEGIIEKIPYLVELGVTAVEFMPVFQFDPHEGNYWGYMPLNFFAPHSQFAAIPEDYCHQRNEFREMVRQLHKAGIEVLLDVVFNHTCEGDETGPTYSFKGIDSGLYYTFSGDELHPYANYTGCGNTLNAHSVAVQKLVVESLKYWTKEMHVDGFRFDLASIFARRSDGSIDNQQPPIFGQLTSAFEGPITPRLIAEPWDAAGLYQLGRSFPGWLWMQWNGAYRDTMQRFVAGESGLITELMTRLYGSRDLFPDDEFNSCRPWQSINYISSHDGSPLYDLASFEEKSNWANGEDNRDGPHEFRFNCGWEGDTNVPAKVMRLRRQQVKNYFTLLFLSNGTPMFRMGDEFMQTQDGNNNPYNQDNETSWLDWTRLEQNRDVFRFVKEFISFRKTHSTINRSTFWREDITWYGTGKHVDMGPHSQSLAFCLRGERCGDEDIYVMINGCPSTLHFQVQEGWAETWRIVIDTAAESPEDIYPPGEEPTLETLKIDVAARSIVVLIGQGDRESADDADEAEMLPTADSEPNDEIPEEAAQI</sequence>
<dbReference type="InterPro" id="IPR017853">
    <property type="entry name" value="GH"/>
</dbReference>
<dbReference type="Gene3D" id="2.60.40.1180">
    <property type="entry name" value="Golgi alpha-mannosidase II"/>
    <property type="match status" value="1"/>
</dbReference>
<dbReference type="InterPro" id="IPR013780">
    <property type="entry name" value="Glyco_hydro_b"/>
</dbReference>
<feature type="region of interest" description="Disordered" evidence="2">
    <location>
        <begin position="685"/>
        <end position="718"/>
    </location>
</feature>
<name>A0A517QX61_9PLAN</name>
<dbReference type="SUPFAM" id="SSF51011">
    <property type="entry name" value="Glycosyl hydrolase domain"/>
    <property type="match status" value="1"/>
</dbReference>
<evidence type="ECO:0000313" key="4">
    <source>
        <dbReference type="EMBL" id="QDT36160.1"/>
    </source>
</evidence>
<dbReference type="InterPro" id="IPR013783">
    <property type="entry name" value="Ig-like_fold"/>
</dbReference>
<evidence type="ECO:0000313" key="5">
    <source>
        <dbReference type="Proteomes" id="UP000317318"/>
    </source>
</evidence>
<dbReference type="GO" id="GO:0005975">
    <property type="term" value="P:carbohydrate metabolic process"/>
    <property type="evidence" value="ECO:0007669"/>
    <property type="project" value="InterPro"/>
</dbReference>
<dbReference type="Proteomes" id="UP000317318">
    <property type="component" value="Chromosome"/>
</dbReference>
<comment type="similarity">
    <text evidence="1">Belongs to the glycosyl hydrolase 13 family.</text>
</comment>